<evidence type="ECO:0000313" key="18">
    <source>
        <dbReference type="EMBL" id="GGH83833.1"/>
    </source>
</evidence>
<feature type="transmembrane region" description="Helical" evidence="17">
    <location>
        <begin position="107"/>
        <end position="126"/>
    </location>
</feature>
<dbReference type="NCBIfam" id="NF001388">
    <property type="entry name" value="PRK00281.1-1"/>
    <property type="match status" value="1"/>
</dbReference>
<evidence type="ECO:0000256" key="1">
    <source>
        <dbReference type="ARBA" id="ARBA00004651"/>
    </source>
</evidence>
<evidence type="ECO:0000256" key="15">
    <source>
        <dbReference type="ARBA" id="ARBA00032932"/>
    </source>
</evidence>
<keyword evidence="7 17" id="KW-0378">Hydrolase</keyword>
<dbReference type="NCBIfam" id="NF001389">
    <property type="entry name" value="PRK00281.1-2"/>
    <property type="match status" value="1"/>
</dbReference>
<dbReference type="NCBIfam" id="NF001390">
    <property type="entry name" value="PRK00281.1-4"/>
    <property type="match status" value="1"/>
</dbReference>
<evidence type="ECO:0000256" key="9">
    <source>
        <dbReference type="ARBA" id="ARBA00022984"/>
    </source>
</evidence>
<evidence type="ECO:0000256" key="3">
    <source>
        <dbReference type="ARBA" id="ARBA00012374"/>
    </source>
</evidence>
<evidence type="ECO:0000256" key="7">
    <source>
        <dbReference type="ARBA" id="ARBA00022801"/>
    </source>
</evidence>
<comment type="similarity">
    <text evidence="2 17">Belongs to the UppP family.</text>
</comment>
<evidence type="ECO:0000256" key="6">
    <source>
        <dbReference type="ARBA" id="ARBA00022692"/>
    </source>
</evidence>
<evidence type="ECO:0000256" key="16">
    <source>
        <dbReference type="ARBA" id="ARBA00047594"/>
    </source>
</evidence>
<dbReference type="GO" id="GO:0005886">
    <property type="term" value="C:plasma membrane"/>
    <property type="evidence" value="ECO:0007669"/>
    <property type="project" value="UniProtKB-SubCell"/>
</dbReference>
<comment type="miscellaneous">
    <text evidence="17">Bacitracin is thought to be involved in the inhibition of peptidoglycan synthesis by sequestering undecaprenyl diphosphate, thereby reducing the pool of lipid carrier available.</text>
</comment>
<dbReference type="PANTHER" id="PTHR30622">
    <property type="entry name" value="UNDECAPRENYL-DIPHOSPHATASE"/>
    <property type="match status" value="1"/>
</dbReference>
<keyword evidence="10 17" id="KW-1133">Transmembrane helix</keyword>
<dbReference type="EC" id="3.6.1.27" evidence="3 17"/>
<keyword evidence="6 17" id="KW-0812">Transmembrane</keyword>
<dbReference type="GO" id="GO:0050380">
    <property type="term" value="F:undecaprenyl-diphosphatase activity"/>
    <property type="evidence" value="ECO:0007669"/>
    <property type="project" value="UniProtKB-UniRule"/>
</dbReference>
<dbReference type="GO" id="GO:0071555">
    <property type="term" value="P:cell wall organization"/>
    <property type="evidence" value="ECO:0007669"/>
    <property type="project" value="UniProtKB-KW"/>
</dbReference>
<dbReference type="PANTHER" id="PTHR30622:SF3">
    <property type="entry name" value="UNDECAPRENYL-DIPHOSPHATASE"/>
    <property type="match status" value="1"/>
</dbReference>
<keyword evidence="9 17" id="KW-0573">Peptidoglycan synthesis</keyword>
<organism evidence="18 19">
    <name type="scientific">Pullulanibacillus pueri</name>
    <dbReference type="NCBI Taxonomy" id="1437324"/>
    <lineage>
        <taxon>Bacteria</taxon>
        <taxon>Bacillati</taxon>
        <taxon>Bacillota</taxon>
        <taxon>Bacilli</taxon>
        <taxon>Bacillales</taxon>
        <taxon>Sporolactobacillaceae</taxon>
        <taxon>Pullulanibacillus</taxon>
    </lineage>
</organism>
<dbReference type="HAMAP" id="MF_01006">
    <property type="entry name" value="Undec_diphosphatase"/>
    <property type="match status" value="1"/>
</dbReference>
<keyword evidence="19" id="KW-1185">Reference proteome</keyword>
<sequence>MEMLKAVIEGIVEGLTEFAPVSSTGHLILVGDIIGFTGEKAKTFEIIIQLGSILAVVVLYFKRFLSLFGLYKIEGEKHPLNLLHIIIAGIPAVILGLLFHDFIKDKLFSPATVLVGLVAGGILLIYANKKGQNQQAHRDSLDRINYIQAFQIGLFQCLSLWPGFSRSGSTISGGLIIGAGYKASAEFSFILAVPMMIGASGLDLLKSLDTLSTSDIPLFVTGFLTAFIVALIAIVFFLKLLQRVKLVPFAIYRFILSALFLIYMYF</sequence>
<keyword evidence="12 17" id="KW-0046">Antibiotic resistance</keyword>
<keyword evidence="11 17" id="KW-0472">Membrane</keyword>
<evidence type="ECO:0000256" key="8">
    <source>
        <dbReference type="ARBA" id="ARBA00022960"/>
    </source>
</evidence>
<dbReference type="GO" id="GO:0009252">
    <property type="term" value="P:peptidoglycan biosynthetic process"/>
    <property type="evidence" value="ECO:0007669"/>
    <property type="project" value="UniProtKB-KW"/>
</dbReference>
<feature type="transmembrane region" description="Helical" evidence="17">
    <location>
        <begin position="43"/>
        <end position="61"/>
    </location>
</feature>
<evidence type="ECO:0000256" key="11">
    <source>
        <dbReference type="ARBA" id="ARBA00023136"/>
    </source>
</evidence>
<gene>
    <name evidence="18" type="primary">uppP2</name>
    <name evidence="17" type="synonym">uppP</name>
    <name evidence="18" type="ORF">GCM10007096_25510</name>
</gene>
<evidence type="ECO:0000256" key="5">
    <source>
        <dbReference type="ARBA" id="ARBA00022475"/>
    </source>
</evidence>
<comment type="subcellular location">
    <subcellularLocation>
        <location evidence="1 17">Cell membrane</location>
        <topology evidence="1 17">Multi-pass membrane protein</topology>
    </subcellularLocation>
</comment>
<dbReference type="Proteomes" id="UP000656813">
    <property type="component" value="Unassembled WGS sequence"/>
</dbReference>
<evidence type="ECO:0000256" key="14">
    <source>
        <dbReference type="ARBA" id="ARBA00032707"/>
    </source>
</evidence>
<feature type="transmembrane region" description="Helical" evidence="17">
    <location>
        <begin position="216"/>
        <end position="239"/>
    </location>
</feature>
<feature type="transmembrane region" description="Helical" evidence="17">
    <location>
        <begin position="185"/>
        <end position="204"/>
    </location>
</feature>
<dbReference type="RefSeq" id="WP_188497756.1">
    <property type="nucleotide sequence ID" value="NZ_BMFV01000019.1"/>
</dbReference>
<evidence type="ECO:0000256" key="10">
    <source>
        <dbReference type="ARBA" id="ARBA00022989"/>
    </source>
</evidence>
<dbReference type="AlphaFoldDB" id="A0A8J2ZXL1"/>
<feature type="transmembrane region" description="Helical" evidence="17">
    <location>
        <begin position="81"/>
        <end position="100"/>
    </location>
</feature>
<feature type="transmembrane region" description="Helical" evidence="17">
    <location>
        <begin position="246"/>
        <end position="265"/>
    </location>
</feature>
<evidence type="ECO:0000256" key="2">
    <source>
        <dbReference type="ARBA" id="ARBA00010621"/>
    </source>
</evidence>
<dbReference type="InterPro" id="IPR003824">
    <property type="entry name" value="UppP"/>
</dbReference>
<keyword evidence="8 17" id="KW-0133">Cell shape</keyword>
<protein>
    <recommendedName>
        <fullName evidence="4 17">Undecaprenyl-diphosphatase</fullName>
        <ecNumber evidence="3 17">3.6.1.27</ecNumber>
    </recommendedName>
    <alternativeName>
        <fullName evidence="15 17">Bacitracin resistance protein</fullName>
    </alternativeName>
    <alternativeName>
        <fullName evidence="14 17">Undecaprenyl pyrophosphate phosphatase</fullName>
    </alternativeName>
</protein>
<reference evidence="18" key="2">
    <citation type="submission" date="2020-09" db="EMBL/GenBank/DDBJ databases">
        <authorList>
            <person name="Sun Q."/>
            <person name="Zhou Y."/>
        </authorList>
    </citation>
    <scope>NUCLEOTIDE SEQUENCE</scope>
    <source>
        <strain evidence="18">CGMCC 1.12777</strain>
    </source>
</reference>
<proteinExistence type="inferred from homology"/>
<dbReference type="GO" id="GO:0008360">
    <property type="term" value="P:regulation of cell shape"/>
    <property type="evidence" value="ECO:0007669"/>
    <property type="project" value="UniProtKB-KW"/>
</dbReference>
<evidence type="ECO:0000256" key="4">
    <source>
        <dbReference type="ARBA" id="ARBA00021581"/>
    </source>
</evidence>
<name>A0A8J2ZXL1_9BACL</name>
<dbReference type="EMBL" id="BMFV01000019">
    <property type="protein sequence ID" value="GGH83833.1"/>
    <property type="molecule type" value="Genomic_DNA"/>
</dbReference>
<accession>A0A8J2ZXL1</accession>
<dbReference type="GO" id="GO:0046677">
    <property type="term" value="P:response to antibiotic"/>
    <property type="evidence" value="ECO:0007669"/>
    <property type="project" value="UniProtKB-UniRule"/>
</dbReference>
<comment type="function">
    <text evidence="17">Catalyzes the dephosphorylation of undecaprenyl diphosphate (UPP). Confers resistance to bacitracin.</text>
</comment>
<evidence type="ECO:0000313" key="19">
    <source>
        <dbReference type="Proteomes" id="UP000656813"/>
    </source>
</evidence>
<keyword evidence="5 17" id="KW-1003">Cell membrane</keyword>
<keyword evidence="13 17" id="KW-0961">Cell wall biogenesis/degradation</keyword>
<reference evidence="18" key="1">
    <citation type="journal article" date="2014" name="Int. J. Syst. Evol. Microbiol.">
        <title>Complete genome sequence of Corynebacterium casei LMG S-19264T (=DSM 44701T), isolated from a smear-ripened cheese.</title>
        <authorList>
            <consortium name="US DOE Joint Genome Institute (JGI-PGF)"/>
            <person name="Walter F."/>
            <person name="Albersmeier A."/>
            <person name="Kalinowski J."/>
            <person name="Ruckert C."/>
        </authorList>
    </citation>
    <scope>NUCLEOTIDE SEQUENCE</scope>
    <source>
        <strain evidence="18">CGMCC 1.12777</strain>
    </source>
</reference>
<evidence type="ECO:0000256" key="17">
    <source>
        <dbReference type="HAMAP-Rule" id="MF_01006"/>
    </source>
</evidence>
<comment type="caution">
    <text evidence="18">The sequence shown here is derived from an EMBL/GenBank/DDBJ whole genome shotgun (WGS) entry which is preliminary data.</text>
</comment>
<evidence type="ECO:0000256" key="12">
    <source>
        <dbReference type="ARBA" id="ARBA00023251"/>
    </source>
</evidence>
<dbReference type="Pfam" id="PF02673">
    <property type="entry name" value="BacA"/>
    <property type="match status" value="1"/>
</dbReference>
<evidence type="ECO:0000256" key="13">
    <source>
        <dbReference type="ARBA" id="ARBA00023316"/>
    </source>
</evidence>
<comment type="catalytic activity">
    <reaction evidence="16 17">
        <text>di-trans,octa-cis-undecaprenyl diphosphate + H2O = di-trans,octa-cis-undecaprenyl phosphate + phosphate + H(+)</text>
        <dbReference type="Rhea" id="RHEA:28094"/>
        <dbReference type="ChEBI" id="CHEBI:15377"/>
        <dbReference type="ChEBI" id="CHEBI:15378"/>
        <dbReference type="ChEBI" id="CHEBI:43474"/>
        <dbReference type="ChEBI" id="CHEBI:58405"/>
        <dbReference type="ChEBI" id="CHEBI:60392"/>
        <dbReference type="EC" id="3.6.1.27"/>
    </reaction>
</comment>
<dbReference type="NCBIfam" id="TIGR00753">
    <property type="entry name" value="undec_PP_bacA"/>
    <property type="match status" value="1"/>
</dbReference>